<comment type="catalytic activity">
    <reaction evidence="10">
        <text>thymidine + ATP = dTMP + ADP + H(+)</text>
        <dbReference type="Rhea" id="RHEA:19129"/>
        <dbReference type="ChEBI" id="CHEBI:15378"/>
        <dbReference type="ChEBI" id="CHEBI:17748"/>
        <dbReference type="ChEBI" id="CHEBI:30616"/>
        <dbReference type="ChEBI" id="CHEBI:63528"/>
        <dbReference type="ChEBI" id="CHEBI:456216"/>
        <dbReference type="EC" id="2.7.1.21"/>
    </reaction>
    <physiologicalReaction direction="left-to-right" evidence="10">
        <dbReference type="Rhea" id="RHEA:19130"/>
    </physiologicalReaction>
</comment>
<evidence type="ECO:0000256" key="11">
    <source>
        <dbReference type="PIRSR" id="PIRSR035805-1"/>
    </source>
</evidence>
<dbReference type="Gene3D" id="3.40.50.300">
    <property type="entry name" value="P-loop containing nucleotide triphosphate hydrolases"/>
    <property type="match status" value="1"/>
</dbReference>
<evidence type="ECO:0000256" key="7">
    <source>
        <dbReference type="ARBA" id="ARBA00022833"/>
    </source>
</evidence>
<keyword evidence="2 12" id="KW-0237">DNA synthesis</keyword>
<dbReference type="PANTHER" id="PTHR11441:SF0">
    <property type="entry name" value="THYMIDINE KINASE, CYTOSOLIC"/>
    <property type="match status" value="1"/>
</dbReference>
<evidence type="ECO:0000256" key="9">
    <source>
        <dbReference type="ARBA" id="ARBA00046642"/>
    </source>
</evidence>
<dbReference type="GO" id="GO:0071897">
    <property type="term" value="P:DNA biosynthetic process"/>
    <property type="evidence" value="ECO:0007669"/>
    <property type="project" value="UniProtKB-KW"/>
</dbReference>
<evidence type="ECO:0000313" key="15">
    <source>
        <dbReference type="Proteomes" id="UP001374579"/>
    </source>
</evidence>
<keyword evidence="4" id="KW-0479">Metal-binding</keyword>
<sequence length="180" mass="19983">MSENIPVEESQTTVHDPDYKQSGHVELIIGPMFSGKTTELIRRLKRFRVAQYACLIIKYSGDNRYDNDGVSTHDRQILPAISTNKLTPVAAQALQYDIVGIDEGQFFPDVVAFADELANQGKIVIVAALDGTFQKKAFGDILNLVPVAESVTKLTAVCTLCYKPAAFTRRKTLEDKVKLY</sequence>
<evidence type="ECO:0000256" key="8">
    <source>
        <dbReference type="ARBA" id="ARBA00022840"/>
    </source>
</evidence>
<organism evidence="14 15">
    <name type="scientific">Littorina saxatilis</name>
    <dbReference type="NCBI Taxonomy" id="31220"/>
    <lineage>
        <taxon>Eukaryota</taxon>
        <taxon>Metazoa</taxon>
        <taxon>Spiralia</taxon>
        <taxon>Lophotrochozoa</taxon>
        <taxon>Mollusca</taxon>
        <taxon>Gastropoda</taxon>
        <taxon>Caenogastropoda</taxon>
        <taxon>Littorinimorpha</taxon>
        <taxon>Littorinoidea</taxon>
        <taxon>Littorinidae</taxon>
        <taxon>Littorina</taxon>
    </lineage>
</organism>
<dbReference type="Pfam" id="PF00265">
    <property type="entry name" value="TK"/>
    <property type="match status" value="1"/>
</dbReference>
<dbReference type="InterPro" id="IPR027417">
    <property type="entry name" value="P-loop_NTPase"/>
</dbReference>
<dbReference type="GO" id="GO:0005524">
    <property type="term" value="F:ATP binding"/>
    <property type="evidence" value="ECO:0007669"/>
    <property type="project" value="UniProtKB-KW"/>
</dbReference>
<keyword evidence="3 12" id="KW-0808">Transferase</keyword>
<evidence type="ECO:0000256" key="13">
    <source>
        <dbReference type="RuleBase" id="RU004165"/>
    </source>
</evidence>
<evidence type="ECO:0000313" key="14">
    <source>
        <dbReference type="EMBL" id="KAK7111444.1"/>
    </source>
</evidence>
<accession>A0AAN9BUK6</accession>
<dbReference type="EMBL" id="JBAMIC010000002">
    <property type="protein sequence ID" value="KAK7111444.1"/>
    <property type="molecule type" value="Genomic_DNA"/>
</dbReference>
<protein>
    <recommendedName>
        <fullName evidence="12">Thymidine kinase</fullName>
        <ecNumber evidence="12">2.7.1.21</ecNumber>
    </recommendedName>
</protein>
<keyword evidence="5 12" id="KW-0547">Nucleotide-binding</keyword>
<proteinExistence type="inferred from homology"/>
<dbReference type="GO" id="GO:0004797">
    <property type="term" value="F:thymidine kinase activity"/>
    <property type="evidence" value="ECO:0007669"/>
    <property type="project" value="UniProtKB-EC"/>
</dbReference>
<evidence type="ECO:0000256" key="10">
    <source>
        <dbReference type="ARBA" id="ARBA00048113"/>
    </source>
</evidence>
<comment type="similarity">
    <text evidence="1 13">Belongs to the thymidine kinase family.</text>
</comment>
<dbReference type="InterPro" id="IPR001267">
    <property type="entry name" value="Thymidine_kinase"/>
</dbReference>
<reference evidence="14 15" key="1">
    <citation type="submission" date="2024-02" db="EMBL/GenBank/DDBJ databases">
        <title>Chromosome-scale genome assembly of the rough periwinkle Littorina saxatilis.</title>
        <authorList>
            <person name="De Jode A."/>
            <person name="Faria R."/>
            <person name="Formenti G."/>
            <person name="Sims Y."/>
            <person name="Smith T.P."/>
            <person name="Tracey A."/>
            <person name="Wood J.M.D."/>
            <person name="Zagrodzka Z.B."/>
            <person name="Johannesson K."/>
            <person name="Butlin R.K."/>
            <person name="Leder E.H."/>
        </authorList>
    </citation>
    <scope>NUCLEOTIDE SEQUENCE [LARGE SCALE GENOMIC DNA]</scope>
    <source>
        <strain evidence="14">Snail1</strain>
        <tissue evidence="14">Muscle</tissue>
    </source>
</reference>
<comment type="caution">
    <text evidence="14">The sequence shown here is derived from an EMBL/GenBank/DDBJ whole genome shotgun (WGS) entry which is preliminary data.</text>
</comment>
<dbReference type="GO" id="GO:0042802">
    <property type="term" value="F:identical protein binding"/>
    <property type="evidence" value="ECO:0007669"/>
    <property type="project" value="UniProtKB-ARBA"/>
</dbReference>
<evidence type="ECO:0000256" key="6">
    <source>
        <dbReference type="ARBA" id="ARBA00022777"/>
    </source>
</evidence>
<evidence type="ECO:0000256" key="12">
    <source>
        <dbReference type="RuleBase" id="RU000544"/>
    </source>
</evidence>
<evidence type="ECO:0000256" key="2">
    <source>
        <dbReference type="ARBA" id="ARBA00022634"/>
    </source>
</evidence>
<dbReference type="GO" id="GO:0046872">
    <property type="term" value="F:metal ion binding"/>
    <property type="evidence" value="ECO:0007669"/>
    <property type="project" value="UniProtKB-KW"/>
</dbReference>
<dbReference type="GO" id="GO:0046104">
    <property type="term" value="P:thymidine metabolic process"/>
    <property type="evidence" value="ECO:0007669"/>
    <property type="project" value="TreeGrafter"/>
</dbReference>
<evidence type="ECO:0000256" key="4">
    <source>
        <dbReference type="ARBA" id="ARBA00022723"/>
    </source>
</evidence>
<dbReference type="EC" id="2.7.1.21" evidence="12"/>
<dbReference type="Proteomes" id="UP001374579">
    <property type="component" value="Unassembled WGS sequence"/>
</dbReference>
<evidence type="ECO:0000256" key="1">
    <source>
        <dbReference type="ARBA" id="ARBA00007587"/>
    </source>
</evidence>
<evidence type="ECO:0000256" key="5">
    <source>
        <dbReference type="ARBA" id="ARBA00022741"/>
    </source>
</evidence>
<keyword evidence="6 12" id="KW-0418">Kinase</keyword>
<keyword evidence="7" id="KW-0862">Zinc</keyword>
<dbReference type="FunFam" id="3.40.50.300:FF:001270">
    <property type="entry name" value="Thymidine kinase"/>
    <property type="match status" value="1"/>
</dbReference>
<dbReference type="AlphaFoldDB" id="A0AAN9BUK6"/>
<keyword evidence="8 12" id="KW-0067">ATP-binding</keyword>
<dbReference type="PIRSF" id="PIRSF035805">
    <property type="entry name" value="TK_cell"/>
    <property type="match status" value="1"/>
</dbReference>
<keyword evidence="15" id="KW-1185">Reference proteome</keyword>
<feature type="active site" description="Proton acceptor" evidence="11">
    <location>
        <position position="103"/>
    </location>
</feature>
<evidence type="ECO:0000256" key="3">
    <source>
        <dbReference type="ARBA" id="ARBA00022679"/>
    </source>
</evidence>
<dbReference type="PANTHER" id="PTHR11441">
    <property type="entry name" value="THYMIDINE KINASE"/>
    <property type="match status" value="1"/>
</dbReference>
<dbReference type="SUPFAM" id="SSF52540">
    <property type="entry name" value="P-loop containing nucleoside triphosphate hydrolases"/>
    <property type="match status" value="1"/>
</dbReference>
<gene>
    <name evidence="14" type="ORF">V1264_011075</name>
</gene>
<comment type="subunit">
    <text evidence="9">Homotetramer. Tetramerization from dimerization is induced by ATP and increases catalytic efficiency due to a high affinity for thymidine. Tetramerization is inhibited by phosphorylation at Ser-13. Interacts (via the KEN box) with FZR1.</text>
</comment>
<name>A0AAN9BUK6_9CAEN</name>